<feature type="compositionally biased region" description="Basic and acidic residues" evidence="6">
    <location>
        <begin position="618"/>
        <end position="639"/>
    </location>
</feature>
<keyword evidence="9" id="KW-0762">Sugar transport</keyword>
<evidence type="ECO:0000256" key="3">
    <source>
        <dbReference type="ARBA" id="ARBA00022692"/>
    </source>
</evidence>
<dbReference type="CDD" id="cd17316">
    <property type="entry name" value="MFS_SV2_like"/>
    <property type="match status" value="1"/>
</dbReference>
<dbReference type="Gene3D" id="1.20.1250.20">
    <property type="entry name" value="MFS general substrate transporter like domains"/>
    <property type="match status" value="1"/>
</dbReference>
<reference evidence="9" key="2">
    <citation type="submission" date="2020-09" db="EMBL/GenBank/DDBJ databases">
        <authorList>
            <person name="Sun Q."/>
            <person name="Ohkuma M."/>
        </authorList>
    </citation>
    <scope>NUCLEOTIDE SEQUENCE</scope>
    <source>
        <strain evidence="9">JCM 4654</strain>
    </source>
</reference>
<feature type="transmembrane region" description="Helical" evidence="7">
    <location>
        <begin position="380"/>
        <end position="403"/>
    </location>
</feature>
<feature type="region of interest" description="Disordered" evidence="6">
    <location>
        <begin position="519"/>
        <end position="549"/>
    </location>
</feature>
<feature type="transmembrane region" description="Helical" evidence="7">
    <location>
        <begin position="166"/>
        <end position="186"/>
    </location>
</feature>
<keyword evidence="4 7" id="KW-1133">Transmembrane helix</keyword>
<feature type="transmembrane region" description="Helical" evidence="7">
    <location>
        <begin position="354"/>
        <end position="374"/>
    </location>
</feature>
<reference evidence="9" key="1">
    <citation type="journal article" date="2014" name="Int. J. Syst. Evol. Microbiol.">
        <title>Complete genome sequence of Corynebacterium casei LMG S-19264T (=DSM 44701T), isolated from a smear-ripened cheese.</title>
        <authorList>
            <consortium name="US DOE Joint Genome Institute (JGI-PGF)"/>
            <person name="Walter F."/>
            <person name="Albersmeier A."/>
            <person name="Kalinowski J."/>
            <person name="Ruckert C."/>
        </authorList>
    </citation>
    <scope>NUCLEOTIDE SEQUENCE</scope>
    <source>
        <strain evidence="9">JCM 4654</strain>
    </source>
</reference>
<feature type="transmembrane region" description="Helical" evidence="7">
    <location>
        <begin position="415"/>
        <end position="437"/>
    </location>
</feature>
<feature type="transmembrane region" description="Helical" evidence="7">
    <location>
        <begin position="449"/>
        <end position="470"/>
    </location>
</feature>
<proteinExistence type="predicted"/>
<evidence type="ECO:0000256" key="6">
    <source>
        <dbReference type="SAM" id="MobiDB-lite"/>
    </source>
</evidence>
<keyword evidence="3 7" id="KW-0812">Transmembrane</keyword>
<feature type="domain" description="Major facilitator superfamily (MFS) profile" evidence="8">
    <location>
        <begin position="39"/>
        <end position="475"/>
    </location>
</feature>
<dbReference type="Proteomes" id="UP000608955">
    <property type="component" value="Unassembled WGS sequence"/>
</dbReference>
<comment type="subcellular location">
    <subcellularLocation>
        <location evidence="1">Cell membrane</location>
        <topology evidence="1">Multi-pass membrane protein</topology>
    </subcellularLocation>
</comment>
<evidence type="ECO:0000256" key="1">
    <source>
        <dbReference type="ARBA" id="ARBA00004651"/>
    </source>
</evidence>
<dbReference type="GO" id="GO:0005886">
    <property type="term" value="C:plasma membrane"/>
    <property type="evidence" value="ECO:0007669"/>
    <property type="project" value="UniProtKB-SubCell"/>
</dbReference>
<dbReference type="GO" id="GO:0022857">
    <property type="term" value="F:transmembrane transporter activity"/>
    <property type="evidence" value="ECO:0007669"/>
    <property type="project" value="InterPro"/>
</dbReference>
<evidence type="ECO:0000256" key="2">
    <source>
        <dbReference type="ARBA" id="ARBA00022448"/>
    </source>
</evidence>
<evidence type="ECO:0000256" key="7">
    <source>
        <dbReference type="SAM" id="Phobius"/>
    </source>
</evidence>
<gene>
    <name evidence="9" type="ORF">GCM10010508_47210</name>
</gene>
<dbReference type="AlphaFoldDB" id="A0A918Y7R9"/>
<feature type="transmembrane region" description="Helical" evidence="7">
    <location>
        <begin position="39"/>
        <end position="61"/>
    </location>
</feature>
<feature type="region of interest" description="Disordered" evidence="6">
    <location>
        <begin position="588"/>
        <end position="653"/>
    </location>
</feature>
<keyword evidence="10" id="KW-1185">Reference proteome</keyword>
<feature type="transmembrane region" description="Helical" evidence="7">
    <location>
        <begin position="288"/>
        <end position="317"/>
    </location>
</feature>
<protein>
    <submittedName>
        <fullName evidence="9">Sugar transporter</fullName>
    </submittedName>
</protein>
<dbReference type="PANTHER" id="PTHR23511">
    <property type="entry name" value="SYNAPTIC VESICLE GLYCOPROTEIN 2"/>
    <property type="match status" value="1"/>
</dbReference>
<evidence type="ECO:0000313" key="10">
    <source>
        <dbReference type="Proteomes" id="UP000608955"/>
    </source>
</evidence>
<feature type="transmembrane region" description="Helical" evidence="7">
    <location>
        <begin position="323"/>
        <end position="342"/>
    </location>
</feature>
<feature type="transmembrane region" description="Helical" evidence="7">
    <location>
        <begin position="198"/>
        <end position="217"/>
    </location>
</feature>
<keyword evidence="2" id="KW-0813">Transport</keyword>
<evidence type="ECO:0000256" key="4">
    <source>
        <dbReference type="ARBA" id="ARBA00022989"/>
    </source>
</evidence>
<feature type="transmembrane region" description="Helical" evidence="7">
    <location>
        <begin position="108"/>
        <end position="127"/>
    </location>
</feature>
<keyword evidence="5 7" id="KW-0472">Membrane</keyword>
<feature type="transmembrane region" description="Helical" evidence="7">
    <location>
        <begin position="73"/>
        <end position="96"/>
    </location>
</feature>
<organism evidence="9 10">
    <name type="scientific">Streptomyces naganishii JCM 4654</name>
    <dbReference type="NCBI Taxonomy" id="1306179"/>
    <lineage>
        <taxon>Bacteria</taxon>
        <taxon>Bacillati</taxon>
        <taxon>Actinomycetota</taxon>
        <taxon>Actinomycetes</taxon>
        <taxon>Kitasatosporales</taxon>
        <taxon>Streptomycetaceae</taxon>
        <taxon>Streptomyces</taxon>
    </lineage>
</organism>
<evidence type="ECO:0000313" key="9">
    <source>
        <dbReference type="EMBL" id="GHD92828.1"/>
    </source>
</evidence>
<dbReference type="InterPro" id="IPR005828">
    <property type="entry name" value="MFS_sugar_transport-like"/>
</dbReference>
<name>A0A918Y7R9_9ACTN</name>
<dbReference type="Pfam" id="PF00083">
    <property type="entry name" value="Sugar_tr"/>
    <property type="match status" value="1"/>
</dbReference>
<dbReference type="PROSITE" id="PS50850">
    <property type="entry name" value="MFS"/>
    <property type="match status" value="1"/>
</dbReference>
<dbReference type="EMBL" id="BMVF01000013">
    <property type="protein sequence ID" value="GHD92828.1"/>
    <property type="molecule type" value="Genomic_DNA"/>
</dbReference>
<dbReference type="InterPro" id="IPR036259">
    <property type="entry name" value="MFS_trans_sf"/>
</dbReference>
<sequence length="653" mass="69859">MSRGARGGGMTTTSELRVITTKVPARLDRLPWSRFHRRIVIGLGTVWILDGLEVTIVGAVASRMTEPNSGIHLSSADIGTAAAIYVAGACVGALLFGRLTDRYGRKKLFMLTLGIYILATVATAFAHDAWYLYLARFFTGMGIGGEYAAINSAIDELIPARNRGQVDLAINGSYWVGAALGSLAALVLLDENLLPAGLGWRLAFGLGGILGLGIMMVRRHVPESPRWLFIHGHEDEAERIVDQIEDEVRRETGQDLPDPAEAVTVRQRGVIPFTEIARVALQRYPRRALLGLSLFVGQAFLYNAIVFDLGTLLSGFFGVGSSSVPYFLTIFAIANFLGPLLLGRLFDTVGRKPMIAGTYFGSAAVAVVLAVLLVNGSLTAWSFFLLVSLTFFVASAGASSAYLTVSEVFPMETRALSISLFFAVGTAVGGITGPLLFGHFIHSGNTTLVATGFFIGAAAMALGGLAEVAFGVKAEQQSLENIAKPLTAEEADAAWRGEWAPQDERGRLRPADIRQAARERDQRIAARTGGRRAREATGARRYRPGVGAGSSFYSPGMAGTTGAASRTSAMAEQRLDEEIEELVRALEESGPATREGLEQAVHGRSWGPGRFAGALRQAVRESRARHLPDDRYAPPDRPGKPGGASGAHRNRSS</sequence>
<evidence type="ECO:0000259" key="8">
    <source>
        <dbReference type="PROSITE" id="PS50850"/>
    </source>
</evidence>
<dbReference type="PANTHER" id="PTHR23511:SF34">
    <property type="entry name" value="SYNAPTIC VESICLE GLYCOPROTEIN 2"/>
    <property type="match status" value="1"/>
</dbReference>
<evidence type="ECO:0000256" key="5">
    <source>
        <dbReference type="ARBA" id="ARBA00023136"/>
    </source>
</evidence>
<accession>A0A918Y7R9</accession>
<dbReference type="SUPFAM" id="SSF103473">
    <property type="entry name" value="MFS general substrate transporter"/>
    <property type="match status" value="1"/>
</dbReference>
<feature type="transmembrane region" description="Helical" evidence="7">
    <location>
        <begin position="133"/>
        <end position="154"/>
    </location>
</feature>
<comment type="caution">
    <text evidence="9">The sequence shown here is derived from an EMBL/GenBank/DDBJ whole genome shotgun (WGS) entry which is preliminary data.</text>
</comment>
<dbReference type="InterPro" id="IPR020846">
    <property type="entry name" value="MFS_dom"/>
</dbReference>